<reference evidence="1 2" key="1">
    <citation type="journal article" date="2019" name="Sci. Rep.">
        <title>Colletotrichum shisoi sp. nov., an anthracnose pathogen of Perilla frutescens in Japan: molecular phylogenetic, morphological and genomic evidence.</title>
        <authorList>
            <person name="Gan P."/>
            <person name="Tsushima A."/>
            <person name="Hiroyama R."/>
            <person name="Narusaka M."/>
            <person name="Takano Y."/>
            <person name="Narusaka Y."/>
            <person name="Kawaradani M."/>
            <person name="Damm U."/>
            <person name="Shirasu K."/>
        </authorList>
    </citation>
    <scope>NUCLEOTIDE SEQUENCE [LARGE SCALE GENOMIC DNA]</scope>
    <source>
        <strain evidence="1 2">PG-2018a</strain>
    </source>
</reference>
<gene>
    <name evidence="1" type="ORF">CSHISOI_00372</name>
</gene>
<feature type="non-terminal residue" evidence="1">
    <location>
        <position position="1"/>
    </location>
</feature>
<sequence>IWTDGVSQRLHVTQCCNPVSNITKGFASEKAHHLRPRDNAYSFRPSGIECMQGYIPLVRMTEHVCSSIPRNMIQKTLLALEAKGRSRQTPSEMTIRVLSIYISVLQYRLADGRLSCDLSHVFSTVSCHYRLHNLRKSPSFGNTAPLASRCSFSWLFSLSEASSSPRQRC</sequence>
<protein>
    <submittedName>
        <fullName evidence="1">Uncharacterized protein</fullName>
    </submittedName>
</protein>
<organism evidence="1 2">
    <name type="scientific">Colletotrichum shisoi</name>
    <dbReference type="NCBI Taxonomy" id="2078593"/>
    <lineage>
        <taxon>Eukaryota</taxon>
        <taxon>Fungi</taxon>
        <taxon>Dikarya</taxon>
        <taxon>Ascomycota</taxon>
        <taxon>Pezizomycotina</taxon>
        <taxon>Sordariomycetes</taxon>
        <taxon>Hypocreomycetidae</taxon>
        <taxon>Glomerellales</taxon>
        <taxon>Glomerellaceae</taxon>
        <taxon>Colletotrichum</taxon>
        <taxon>Colletotrichum destructivum species complex</taxon>
    </lineage>
</organism>
<comment type="caution">
    <text evidence="1">The sequence shown here is derived from an EMBL/GenBank/DDBJ whole genome shotgun (WGS) entry which is preliminary data.</text>
</comment>
<evidence type="ECO:0000313" key="1">
    <source>
        <dbReference type="EMBL" id="TQN75023.1"/>
    </source>
</evidence>
<dbReference type="AlphaFoldDB" id="A0A5Q4C6R0"/>
<name>A0A5Q4C6R0_9PEZI</name>
<keyword evidence="2" id="KW-1185">Reference proteome</keyword>
<dbReference type="EMBL" id="PUHP01000012">
    <property type="protein sequence ID" value="TQN75023.1"/>
    <property type="molecule type" value="Genomic_DNA"/>
</dbReference>
<evidence type="ECO:0000313" key="2">
    <source>
        <dbReference type="Proteomes" id="UP000326340"/>
    </source>
</evidence>
<proteinExistence type="predicted"/>
<dbReference type="Proteomes" id="UP000326340">
    <property type="component" value="Unassembled WGS sequence"/>
</dbReference>
<accession>A0A5Q4C6R0</accession>